<name>A0A4Y1WRZ5_9BACT</name>
<dbReference type="Pfam" id="PF00072">
    <property type="entry name" value="Response_reg"/>
    <property type="match status" value="1"/>
</dbReference>
<protein>
    <submittedName>
        <fullName evidence="6">DNA-binding response regulator</fullName>
    </submittedName>
</protein>
<evidence type="ECO:0000256" key="1">
    <source>
        <dbReference type="ARBA" id="ARBA00022553"/>
    </source>
</evidence>
<dbReference type="CDD" id="cd17535">
    <property type="entry name" value="REC_NarL-like"/>
    <property type="match status" value="1"/>
</dbReference>
<dbReference type="PROSITE" id="PS00622">
    <property type="entry name" value="HTH_LUXR_1"/>
    <property type="match status" value="1"/>
</dbReference>
<evidence type="ECO:0000313" key="6">
    <source>
        <dbReference type="EMBL" id="BBL03495.1"/>
    </source>
</evidence>
<accession>A0A4Y1WRZ5</accession>
<dbReference type="PROSITE" id="PS50043">
    <property type="entry name" value="HTH_LUXR_2"/>
    <property type="match status" value="1"/>
</dbReference>
<evidence type="ECO:0000313" key="7">
    <source>
        <dbReference type="Proteomes" id="UP000318946"/>
    </source>
</evidence>
<dbReference type="SUPFAM" id="SSF52172">
    <property type="entry name" value="CheY-like"/>
    <property type="match status" value="1"/>
</dbReference>
<dbReference type="CDD" id="cd06170">
    <property type="entry name" value="LuxR_C_like"/>
    <property type="match status" value="1"/>
</dbReference>
<keyword evidence="2 6" id="KW-0238">DNA-binding</keyword>
<dbReference type="AlphaFoldDB" id="A0A4Y1WRZ5"/>
<dbReference type="PRINTS" id="PR00038">
    <property type="entry name" value="HTHLUXR"/>
</dbReference>
<dbReference type="SMART" id="SM00448">
    <property type="entry name" value="REC"/>
    <property type="match status" value="1"/>
</dbReference>
<reference evidence="7" key="1">
    <citation type="submission" date="2019-06" db="EMBL/GenBank/DDBJ databases">
        <title>Alistipes onderdonkii subsp. vulgaris subsp. nov., Alistipes dispar sp. nov. and Alistipes communis sp. nov., isolated from human faeces, and creation of Alistipes onderdonkii subsp. onderdonkii subsp. nov.</title>
        <authorList>
            <person name="Sakamoto M."/>
            <person name="Ikeyama N."/>
            <person name="Ogata Y."/>
            <person name="Suda W."/>
            <person name="Iino T."/>
            <person name="Hattori M."/>
            <person name="Ohkuma M."/>
        </authorList>
    </citation>
    <scope>NUCLEOTIDE SEQUENCE [LARGE SCALE GENOMIC DNA]</scope>
    <source>
        <strain evidence="7">5CBH24</strain>
    </source>
</reference>
<evidence type="ECO:0000259" key="4">
    <source>
        <dbReference type="PROSITE" id="PS50043"/>
    </source>
</evidence>
<dbReference type="Pfam" id="PF00196">
    <property type="entry name" value="GerE"/>
    <property type="match status" value="1"/>
</dbReference>
<dbReference type="RefSeq" id="WP_141412288.1">
    <property type="nucleotide sequence ID" value="NZ_AP019735.1"/>
</dbReference>
<dbReference type="InterPro" id="IPR016032">
    <property type="entry name" value="Sig_transdc_resp-reg_C-effctor"/>
</dbReference>
<sequence>MEKTCKIILVDDHSLFRNGLRGLLAAHPGYEVVGEAASGEEFLTMLPALAADVAFMDIAMPGMAGDEATVQALGLQPDLKIITLSMYGEEVYYTRMMTAGAKGFLLKDSDFSEVIEAIDTVSAGGSYICHELLVQLTGRLHTPQRAQSLLDGGEELSSREQEILVMVCRGLSNQEIADELFISKRTVDKHRANILEKTGCKNTANLVVYAIKRGLVEI</sequence>
<feature type="modified residue" description="4-aspartylphosphate" evidence="3">
    <location>
        <position position="57"/>
    </location>
</feature>
<dbReference type="OrthoDB" id="9797341at2"/>
<dbReference type="InterPro" id="IPR039420">
    <property type="entry name" value="WalR-like"/>
</dbReference>
<evidence type="ECO:0000256" key="3">
    <source>
        <dbReference type="PROSITE-ProRule" id="PRU00169"/>
    </source>
</evidence>
<dbReference type="SUPFAM" id="SSF46894">
    <property type="entry name" value="C-terminal effector domain of the bipartite response regulators"/>
    <property type="match status" value="1"/>
</dbReference>
<dbReference type="InterPro" id="IPR000792">
    <property type="entry name" value="Tscrpt_reg_LuxR_C"/>
</dbReference>
<dbReference type="InterPro" id="IPR058245">
    <property type="entry name" value="NreC/VraR/RcsB-like_REC"/>
</dbReference>
<dbReference type="EMBL" id="AP019735">
    <property type="protein sequence ID" value="BBL03495.1"/>
    <property type="molecule type" value="Genomic_DNA"/>
</dbReference>
<dbReference type="GO" id="GO:0006355">
    <property type="term" value="P:regulation of DNA-templated transcription"/>
    <property type="evidence" value="ECO:0007669"/>
    <property type="project" value="InterPro"/>
</dbReference>
<gene>
    <name evidence="6" type="ORF">A5CBH24_08080</name>
</gene>
<dbReference type="InterPro" id="IPR011006">
    <property type="entry name" value="CheY-like_superfamily"/>
</dbReference>
<dbReference type="Proteomes" id="UP000318946">
    <property type="component" value="Chromosome"/>
</dbReference>
<dbReference type="PANTHER" id="PTHR43214:SF43">
    <property type="entry name" value="TWO-COMPONENT RESPONSE REGULATOR"/>
    <property type="match status" value="1"/>
</dbReference>
<dbReference type="Gene3D" id="3.40.50.2300">
    <property type="match status" value="1"/>
</dbReference>
<keyword evidence="1 3" id="KW-0597">Phosphoprotein</keyword>
<dbReference type="KEGG" id="acou:A5CBH24_08080"/>
<proteinExistence type="predicted"/>
<keyword evidence="7" id="KW-1185">Reference proteome</keyword>
<dbReference type="GO" id="GO:0000160">
    <property type="term" value="P:phosphorelay signal transduction system"/>
    <property type="evidence" value="ECO:0007669"/>
    <property type="project" value="InterPro"/>
</dbReference>
<evidence type="ECO:0000259" key="5">
    <source>
        <dbReference type="PROSITE" id="PS50110"/>
    </source>
</evidence>
<feature type="domain" description="HTH luxR-type" evidence="4">
    <location>
        <begin position="149"/>
        <end position="214"/>
    </location>
</feature>
<organism evidence="6 7">
    <name type="scientific">Alistipes communis</name>
    <dbReference type="NCBI Taxonomy" id="2585118"/>
    <lineage>
        <taxon>Bacteria</taxon>
        <taxon>Pseudomonadati</taxon>
        <taxon>Bacteroidota</taxon>
        <taxon>Bacteroidia</taxon>
        <taxon>Bacteroidales</taxon>
        <taxon>Rikenellaceae</taxon>
        <taxon>Alistipes</taxon>
    </lineage>
</organism>
<dbReference type="SMART" id="SM00421">
    <property type="entry name" value="HTH_LUXR"/>
    <property type="match status" value="1"/>
</dbReference>
<dbReference type="PANTHER" id="PTHR43214">
    <property type="entry name" value="TWO-COMPONENT RESPONSE REGULATOR"/>
    <property type="match status" value="1"/>
</dbReference>
<feature type="domain" description="Response regulatory" evidence="5">
    <location>
        <begin position="6"/>
        <end position="122"/>
    </location>
</feature>
<evidence type="ECO:0000256" key="2">
    <source>
        <dbReference type="ARBA" id="ARBA00023125"/>
    </source>
</evidence>
<dbReference type="GO" id="GO:0003677">
    <property type="term" value="F:DNA binding"/>
    <property type="evidence" value="ECO:0007669"/>
    <property type="project" value="UniProtKB-KW"/>
</dbReference>
<dbReference type="PROSITE" id="PS50110">
    <property type="entry name" value="RESPONSE_REGULATORY"/>
    <property type="match status" value="1"/>
</dbReference>
<dbReference type="GeneID" id="78341523"/>
<dbReference type="InterPro" id="IPR001789">
    <property type="entry name" value="Sig_transdc_resp-reg_receiver"/>
</dbReference>